<dbReference type="GO" id="GO:0003723">
    <property type="term" value="F:RNA binding"/>
    <property type="evidence" value="ECO:0007669"/>
    <property type="project" value="UniProtKB-KW"/>
</dbReference>
<evidence type="ECO:0000313" key="2">
    <source>
        <dbReference type="EMBL" id="VWX34070.1"/>
    </source>
</evidence>
<reference evidence="2 3" key="1">
    <citation type="submission" date="2019-10" db="EMBL/GenBank/DDBJ databases">
        <authorList>
            <person name="Karimi E."/>
        </authorList>
    </citation>
    <scope>NUCLEOTIDE SEQUENCE [LARGE SCALE GENOMIC DNA]</scope>
    <source>
        <strain evidence="2">Exiguobacterium sp. 9Y</strain>
    </source>
</reference>
<proteinExistence type="predicted"/>
<organism evidence="2 3">
    <name type="scientific">Exiguobacterium oxidotolerans</name>
    <dbReference type="NCBI Taxonomy" id="223958"/>
    <lineage>
        <taxon>Bacteria</taxon>
        <taxon>Bacillati</taxon>
        <taxon>Bacillota</taxon>
        <taxon>Bacilli</taxon>
        <taxon>Bacillales</taxon>
        <taxon>Bacillales Family XII. Incertae Sedis</taxon>
        <taxon>Exiguobacterium</taxon>
    </lineage>
</organism>
<dbReference type="PROSITE" id="PS50889">
    <property type="entry name" value="S4"/>
    <property type="match status" value="1"/>
</dbReference>
<dbReference type="Gene3D" id="3.10.290.10">
    <property type="entry name" value="RNA-binding S4 domain"/>
    <property type="match status" value="1"/>
</dbReference>
<protein>
    <submittedName>
        <fullName evidence="2">RNA binding protein involved in ribosome maturation</fullName>
    </submittedName>
</protein>
<keyword evidence="3" id="KW-1185">Reference proteome</keyword>
<dbReference type="EMBL" id="CABWKQ010000007">
    <property type="protein sequence ID" value="VWX34070.1"/>
    <property type="molecule type" value="Genomic_DNA"/>
</dbReference>
<gene>
    <name evidence="2" type="primary">rlbA</name>
    <name evidence="2" type="ORF">EXIGUO9Y_150005</name>
</gene>
<keyword evidence="1" id="KW-0694">RNA-binding</keyword>
<evidence type="ECO:0000313" key="3">
    <source>
        <dbReference type="Proteomes" id="UP000439752"/>
    </source>
</evidence>
<dbReference type="Proteomes" id="UP000439752">
    <property type="component" value="Unassembled WGS sequence"/>
</dbReference>
<name>A0A653I4Z9_9BACL</name>
<dbReference type="InterPro" id="IPR014330">
    <property type="entry name" value="RNA-bd_S4-rel_YaaA"/>
</dbReference>
<dbReference type="NCBIfam" id="TIGR02988">
    <property type="entry name" value="YaaA_near_RecF"/>
    <property type="match status" value="1"/>
</dbReference>
<evidence type="ECO:0000256" key="1">
    <source>
        <dbReference type="PROSITE-ProRule" id="PRU00182"/>
    </source>
</evidence>
<dbReference type="AlphaFoldDB" id="A0A653I4Z9"/>
<dbReference type="Pfam" id="PF13275">
    <property type="entry name" value="S4_2"/>
    <property type="match status" value="1"/>
</dbReference>
<accession>A0A653I4Z9</accession>
<dbReference type="SUPFAM" id="SSF55174">
    <property type="entry name" value="Alpha-L RNA-binding motif"/>
    <property type="match status" value="1"/>
</dbReference>
<sequence length="73" mass="8138">MNQIKITSEYVTLGQFLKLSDIISSGGQAKPFLAEVPILVNGEVDQRRGRKLRDGDVIDVEDYGQFVIKNEAN</sequence>
<dbReference type="RefSeq" id="WP_029332174.1">
    <property type="nucleotide sequence ID" value="NZ_LR732309.1"/>
</dbReference>
<dbReference type="InterPro" id="IPR036986">
    <property type="entry name" value="S4_RNA-bd_sf"/>
</dbReference>